<accession>A0ABQ3I051</accession>
<dbReference type="Proteomes" id="UP000658258">
    <property type="component" value="Unassembled WGS sequence"/>
</dbReference>
<dbReference type="EMBL" id="BNAG01000001">
    <property type="protein sequence ID" value="GHE52183.1"/>
    <property type="molecule type" value="Genomic_DNA"/>
</dbReference>
<reference evidence="2" key="1">
    <citation type="journal article" date="2019" name="Int. J. Syst. Evol. Microbiol.">
        <title>The Global Catalogue of Microorganisms (GCM) 10K type strain sequencing project: providing services to taxonomists for standard genome sequencing and annotation.</title>
        <authorList>
            <consortium name="The Broad Institute Genomics Platform"/>
            <consortium name="The Broad Institute Genome Sequencing Center for Infectious Disease"/>
            <person name="Wu L."/>
            <person name="Ma J."/>
        </authorList>
    </citation>
    <scope>NUCLEOTIDE SEQUENCE [LARGE SCALE GENOMIC DNA]</scope>
    <source>
        <strain evidence="2">CGMCC 1.15111</strain>
    </source>
</reference>
<proteinExistence type="predicted"/>
<protein>
    <recommendedName>
        <fullName evidence="3">WG repeat-containing protein</fullName>
    </recommendedName>
</protein>
<evidence type="ECO:0000313" key="1">
    <source>
        <dbReference type="EMBL" id="GHE52183.1"/>
    </source>
</evidence>
<dbReference type="PANTHER" id="PTHR37841:SF1">
    <property type="entry name" value="DUF3298 DOMAIN-CONTAINING PROTEIN"/>
    <property type="match status" value="1"/>
</dbReference>
<evidence type="ECO:0000313" key="2">
    <source>
        <dbReference type="Proteomes" id="UP000658258"/>
    </source>
</evidence>
<keyword evidence="2" id="KW-1185">Reference proteome</keyword>
<name>A0ABQ3I051_9BACT</name>
<sequence>MRTESPKLFISALLLAVSFWSLEIPKRAFRFYEKGEITKALEALAKSVEKDSLNPAAYFLYAQIYSQPNLEHYDTDKAYDQVNRSIRQFKTIKNPKDLESLTDVMVDSARLEQLKDRIDSLKFEEVKGVHTIENYNAFIARHNDASQVTQAIDLRNSIAFSKASSEHSWQAYKEFMEQYPKAKEYARADSLYRLLIFKERTTDGKLASYKTFLEEFPDTPYLDSIVYEIFRISTATNRLDDYAAFFREYPSEELLAIAYKRMYHTYKQKFGTDDFLDFYPSPLWGDSIRQIQLLEKGYWIPKLTENTIEFLNAQGQSQLKTLYTDIPQRCLCEPITTDFVIGQYNGSGAIIARNGKLLYSGNISDAKDAGYGFIVLYGDEGQTLLHKSGQLIIDQPKEEIAVLNESFIRTQSEGLYGLTSINALSYLPHAYTRIDTLASLILLEKDGRMALVAPEVLHPALDGETPSIEMAYDEVELLENGRIWVSSKGQEAILDERLRVIIPFGNYEIYDEPYGWKLVSSKGIRVLHDRYPQLATQELQQVKESEQWLATKLNNQWALYDQVGDLPPMTNLDSLQLLGQNMALIWQGNKNWAQFKNGKRIALEKGWEPKLLIPQTYIKTGDPAVNDFFMLSNEKKYRKIYNQFGREILSSTFNEVTALGPNLIRLQKRNAALADSTGHYLLNFVYDGIGSNESGYVSLLDKGKFGVINPTRGINIGPKFDKLLEPYSDTVLVATQGRYKGFVNKEGKALTAFEFDEVTYFNDSIALVRIENEWMLENIRNEDLLYEQIESFEIIDVGEEDKTLFITTVNGQGIYSESMGEVIQPTYTFIRLLGTPANPVYFAVKLVKEANIYVVIYYDKKGNKLFTQSFRQEEYYKIACPTN</sequence>
<evidence type="ECO:0008006" key="3">
    <source>
        <dbReference type="Google" id="ProtNLM"/>
    </source>
</evidence>
<dbReference type="RefSeq" id="WP_189628420.1">
    <property type="nucleotide sequence ID" value="NZ_BNAG01000001.1"/>
</dbReference>
<comment type="caution">
    <text evidence="1">The sequence shown here is derived from an EMBL/GenBank/DDBJ whole genome shotgun (WGS) entry which is preliminary data.</text>
</comment>
<dbReference type="PANTHER" id="PTHR37841">
    <property type="entry name" value="GLR2918 PROTEIN"/>
    <property type="match status" value="1"/>
</dbReference>
<organism evidence="1 2">
    <name type="scientific">Roseivirga thermotolerans</name>
    <dbReference type="NCBI Taxonomy" id="1758176"/>
    <lineage>
        <taxon>Bacteria</taxon>
        <taxon>Pseudomonadati</taxon>
        <taxon>Bacteroidota</taxon>
        <taxon>Cytophagia</taxon>
        <taxon>Cytophagales</taxon>
        <taxon>Roseivirgaceae</taxon>
        <taxon>Roseivirga</taxon>
    </lineage>
</organism>
<gene>
    <name evidence="1" type="ORF">GCM10011340_03020</name>
</gene>
<dbReference type="InterPro" id="IPR032774">
    <property type="entry name" value="WG_beta_rep"/>
</dbReference>
<dbReference type="Gene3D" id="1.25.40.10">
    <property type="entry name" value="Tetratricopeptide repeat domain"/>
    <property type="match status" value="1"/>
</dbReference>
<dbReference type="Pfam" id="PF14903">
    <property type="entry name" value="WG_beta_rep"/>
    <property type="match status" value="1"/>
</dbReference>
<dbReference type="InterPro" id="IPR011990">
    <property type="entry name" value="TPR-like_helical_dom_sf"/>
</dbReference>